<dbReference type="Pfam" id="PF17820">
    <property type="entry name" value="PDZ_6"/>
    <property type="match status" value="1"/>
</dbReference>
<dbReference type="CDD" id="cd07561">
    <property type="entry name" value="Peptidase_S41_CPP_like"/>
    <property type="match status" value="1"/>
</dbReference>
<dbReference type="SUPFAM" id="SSF52096">
    <property type="entry name" value="ClpP/crotonase"/>
    <property type="match status" value="1"/>
</dbReference>
<dbReference type="SUPFAM" id="SSF50156">
    <property type="entry name" value="PDZ domain-like"/>
    <property type="match status" value="1"/>
</dbReference>
<organism evidence="3 4">
    <name type="scientific">Pseudoalteromonas peptidolytica F12-50-A1</name>
    <dbReference type="NCBI Taxonomy" id="1315280"/>
    <lineage>
        <taxon>Bacteria</taxon>
        <taxon>Pseudomonadati</taxon>
        <taxon>Pseudomonadota</taxon>
        <taxon>Gammaproteobacteria</taxon>
        <taxon>Alteromonadales</taxon>
        <taxon>Pseudoalteromonadaceae</taxon>
        <taxon>Pseudoalteromonas</taxon>
    </lineage>
</organism>
<accession>A0A8I0MZN4</accession>
<sequence length="534" mass="58204">MQRITLVFASTVISLVLAACGGGGSDSLGTDNPGNNTGQTEPPIWTFNQFSPSSQFLNYCATPRTGTDQFNNNQPYPDKVGTAMHEKMWLRSFTNETYLWYDEVIDNDPAQFDTVTDYFDQLKTNQKTPSGNDKDQFHFYESYDSFQKQAQAGFTTGYGIRWAVISTLPPRNFTVAAVEPNSPAAAAGIQRGDKVLSIDGVDFISSSDSATLNVGLSPAQSEQHEFVFEDQAGNQKSVTLTSVDFKTSPIQNAQIINYAGKQVGYVQFNQFIPTAQDGLIEAFNLFKTRQIDDLILDMRYNGGGRVIMAAQLGYMIAGNNSLNKTFTFSTLNDKRTAEEERTEFESRVINWAENTFTSTNLPTVSLPRVYILSSRGTASASENVINGLRGIDVEVLLIGTTTRGKPYGFVPAQNCGTVYYTIQFGSENAKGFDDYADGFTPSGASSNGEIGLSSQVPGCIVADDFSESLGSQNEDLLAAALSHIDTGKCPETIQSAPRLAPTQYGQGDRSGNAVTLPHYPLRDNAILLKPKESQ</sequence>
<evidence type="ECO:0000259" key="2">
    <source>
        <dbReference type="PROSITE" id="PS50106"/>
    </source>
</evidence>
<feature type="chain" id="PRO_5034278492" description="PDZ domain-containing protein" evidence="1">
    <location>
        <begin position="19"/>
        <end position="534"/>
    </location>
</feature>
<dbReference type="EMBL" id="AQHF01000030">
    <property type="protein sequence ID" value="MBE0348176.1"/>
    <property type="molecule type" value="Genomic_DNA"/>
</dbReference>
<gene>
    <name evidence="3" type="ORF">PPEP_a3299</name>
</gene>
<dbReference type="Gene3D" id="3.90.226.10">
    <property type="entry name" value="2-enoyl-CoA Hydratase, Chain A, domain 1"/>
    <property type="match status" value="1"/>
</dbReference>
<feature type="signal peptide" evidence="1">
    <location>
        <begin position="1"/>
        <end position="18"/>
    </location>
</feature>
<dbReference type="InterPro" id="IPR036034">
    <property type="entry name" value="PDZ_sf"/>
</dbReference>
<dbReference type="SMART" id="SM00228">
    <property type="entry name" value="PDZ"/>
    <property type="match status" value="1"/>
</dbReference>
<feature type="domain" description="PDZ" evidence="2">
    <location>
        <begin position="143"/>
        <end position="206"/>
    </location>
</feature>
<keyword evidence="1" id="KW-0732">Signal</keyword>
<name>A0A8I0MZN4_9GAMM</name>
<dbReference type="GO" id="GO:0004175">
    <property type="term" value="F:endopeptidase activity"/>
    <property type="evidence" value="ECO:0007669"/>
    <property type="project" value="TreeGrafter"/>
</dbReference>
<protein>
    <recommendedName>
        <fullName evidence="2">PDZ domain-containing protein</fullName>
    </recommendedName>
</protein>
<dbReference type="InterPro" id="IPR041489">
    <property type="entry name" value="PDZ_6"/>
</dbReference>
<comment type="caution">
    <text evidence="3">The sequence shown here is derived from an EMBL/GenBank/DDBJ whole genome shotgun (WGS) entry which is preliminary data.</text>
</comment>
<dbReference type="PANTHER" id="PTHR32060:SF30">
    <property type="entry name" value="CARBOXY-TERMINAL PROCESSING PROTEASE CTPA"/>
    <property type="match status" value="1"/>
</dbReference>
<reference evidence="3 4" key="1">
    <citation type="submission" date="2015-06" db="EMBL/GenBank/DDBJ databases">
        <title>Genome sequence of Pseudoalteromonas peptidolytica.</title>
        <authorList>
            <person name="Xie B.-B."/>
            <person name="Rong J.-C."/>
            <person name="Qin Q.-L."/>
            <person name="Zhang Y.-Z."/>
        </authorList>
    </citation>
    <scope>NUCLEOTIDE SEQUENCE [LARGE SCALE GENOMIC DNA]</scope>
    <source>
        <strain evidence="3 4">F12-50-A1</strain>
    </source>
</reference>
<dbReference type="InterPro" id="IPR001478">
    <property type="entry name" value="PDZ"/>
</dbReference>
<dbReference type="Gene3D" id="3.30.750.170">
    <property type="match status" value="1"/>
</dbReference>
<evidence type="ECO:0000313" key="3">
    <source>
        <dbReference type="EMBL" id="MBE0348176.1"/>
    </source>
</evidence>
<dbReference type="InterPro" id="IPR005151">
    <property type="entry name" value="Tail-specific_protease"/>
</dbReference>
<dbReference type="GO" id="GO:0030288">
    <property type="term" value="C:outer membrane-bounded periplasmic space"/>
    <property type="evidence" value="ECO:0007669"/>
    <property type="project" value="TreeGrafter"/>
</dbReference>
<dbReference type="Pfam" id="PF03572">
    <property type="entry name" value="Peptidase_S41"/>
    <property type="match status" value="1"/>
</dbReference>
<dbReference type="Gene3D" id="2.30.42.10">
    <property type="match status" value="1"/>
</dbReference>
<dbReference type="PROSITE" id="PS51257">
    <property type="entry name" value="PROKAR_LIPOPROTEIN"/>
    <property type="match status" value="1"/>
</dbReference>
<keyword evidence="4" id="KW-1185">Reference proteome</keyword>
<evidence type="ECO:0000256" key="1">
    <source>
        <dbReference type="SAM" id="SignalP"/>
    </source>
</evidence>
<proteinExistence type="predicted"/>
<dbReference type="PROSITE" id="PS50106">
    <property type="entry name" value="PDZ"/>
    <property type="match status" value="1"/>
</dbReference>
<dbReference type="RefSeq" id="WP_147389257.1">
    <property type="nucleotide sequence ID" value="NZ_AQHF01000030.1"/>
</dbReference>
<dbReference type="AlphaFoldDB" id="A0A8I0MZN4"/>
<evidence type="ECO:0000313" key="4">
    <source>
        <dbReference type="Proteomes" id="UP000660708"/>
    </source>
</evidence>
<dbReference type="PANTHER" id="PTHR32060">
    <property type="entry name" value="TAIL-SPECIFIC PROTEASE"/>
    <property type="match status" value="1"/>
</dbReference>
<dbReference type="InterPro" id="IPR029045">
    <property type="entry name" value="ClpP/crotonase-like_dom_sf"/>
</dbReference>
<dbReference type="GO" id="GO:0008236">
    <property type="term" value="F:serine-type peptidase activity"/>
    <property type="evidence" value="ECO:0007669"/>
    <property type="project" value="InterPro"/>
</dbReference>
<dbReference type="Proteomes" id="UP000660708">
    <property type="component" value="Unassembled WGS sequence"/>
</dbReference>
<dbReference type="GO" id="GO:0007165">
    <property type="term" value="P:signal transduction"/>
    <property type="evidence" value="ECO:0007669"/>
    <property type="project" value="TreeGrafter"/>
</dbReference>
<dbReference type="GO" id="GO:0006508">
    <property type="term" value="P:proteolysis"/>
    <property type="evidence" value="ECO:0007669"/>
    <property type="project" value="InterPro"/>
</dbReference>